<organism evidence="8 9">
    <name type="scientific">Rhododendron griersonianum</name>
    <dbReference type="NCBI Taxonomy" id="479676"/>
    <lineage>
        <taxon>Eukaryota</taxon>
        <taxon>Viridiplantae</taxon>
        <taxon>Streptophyta</taxon>
        <taxon>Embryophyta</taxon>
        <taxon>Tracheophyta</taxon>
        <taxon>Spermatophyta</taxon>
        <taxon>Magnoliopsida</taxon>
        <taxon>eudicotyledons</taxon>
        <taxon>Gunneridae</taxon>
        <taxon>Pentapetalae</taxon>
        <taxon>asterids</taxon>
        <taxon>Ericales</taxon>
        <taxon>Ericaceae</taxon>
        <taxon>Ericoideae</taxon>
        <taxon>Rhodoreae</taxon>
        <taxon>Rhododendron</taxon>
    </lineage>
</organism>
<dbReference type="PANTHER" id="PTHR31218">
    <property type="entry name" value="WAT1-RELATED PROTEIN"/>
    <property type="match status" value="1"/>
</dbReference>
<dbReference type="Pfam" id="PF00892">
    <property type="entry name" value="EamA"/>
    <property type="match status" value="1"/>
</dbReference>
<evidence type="ECO:0000313" key="9">
    <source>
        <dbReference type="Proteomes" id="UP000823749"/>
    </source>
</evidence>
<accession>A0AAV6I8X3</accession>
<feature type="transmembrane region" description="Helical" evidence="6">
    <location>
        <begin position="109"/>
        <end position="130"/>
    </location>
</feature>
<protein>
    <recommendedName>
        <fullName evidence="6">WAT1-related protein</fullName>
    </recommendedName>
</protein>
<comment type="subcellular location">
    <subcellularLocation>
        <location evidence="1 6">Membrane</location>
        <topology evidence="1 6">Multi-pass membrane protein</topology>
    </subcellularLocation>
</comment>
<feature type="transmembrane region" description="Helical" evidence="6">
    <location>
        <begin position="20"/>
        <end position="41"/>
    </location>
</feature>
<comment type="caution">
    <text evidence="6">Lacks conserved residue(s) required for the propagation of feature annotation.</text>
</comment>
<evidence type="ECO:0000259" key="7">
    <source>
        <dbReference type="Pfam" id="PF00892"/>
    </source>
</evidence>
<dbReference type="InterPro" id="IPR000620">
    <property type="entry name" value="EamA_dom"/>
</dbReference>
<feature type="transmembrane region" description="Helical" evidence="6">
    <location>
        <begin position="47"/>
        <end position="69"/>
    </location>
</feature>
<sequence length="131" mass="14805">MGDQKTNGTLSLLFTKIKPYLAMVSLQFGYAGMYIITMISLKRGMSHWIFVVYRHVVATLVIAPFALVYERKIRPKLTLSVFLKIMALAFLEPVLDQNLYVLGMKYTSATYASATVNVLPALTFIMAIIFR</sequence>
<evidence type="ECO:0000256" key="5">
    <source>
        <dbReference type="ARBA" id="ARBA00023136"/>
    </source>
</evidence>
<dbReference type="Proteomes" id="UP000823749">
    <property type="component" value="Chromosome 11"/>
</dbReference>
<dbReference type="AlphaFoldDB" id="A0AAV6I8X3"/>
<keyword evidence="3 6" id="KW-0812">Transmembrane</keyword>
<evidence type="ECO:0000256" key="6">
    <source>
        <dbReference type="RuleBase" id="RU363077"/>
    </source>
</evidence>
<evidence type="ECO:0000313" key="8">
    <source>
        <dbReference type="EMBL" id="KAG5525031.1"/>
    </source>
</evidence>
<comment type="similarity">
    <text evidence="2 6">Belongs to the drug/metabolite transporter (DMT) superfamily. Plant drug/metabolite exporter (P-DME) (TC 2.A.7.4) family.</text>
</comment>
<feature type="transmembrane region" description="Helical" evidence="6">
    <location>
        <begin position="81"/>
        <end position="103"/>
    </location>
</feature>
<keyword evidence="5 6" id="KW-0472">Membrane</keyword>
<reference evidence="8" key="1">
    <citation type="submission" date="2020-08" db="EMBL/GenBank/DDBJ databases">
        <title>Plant Genome Project.</title>
        <authorList>
            <person name="Zhang R.-G."/>
        </authorList>
    </citation>
    <scope>NUCLEOTIDE SEQUENCE</scope>
    <source>
        <strain evidence="8">WSP0</strain>
        <tissue evidence="8">Leaf</tissue>
    </source>
</reference>
<feature type="domain" description="EamA" evidence="7">
    <location>
        <begin position="20"/>
        <end position="130"/>
    </location>
</feature>
<dbReference type="InterPro" id="IPR030184">
    <property type="entry name" value="WAT1-related"/>
</dbReference>
<proteinExistence type="inferred from homology"/>
<dbReference type="GO" id="GO:0016020">
    <property type="term" value="C:membrane"/>
    <property type="evidence" value="ECO:0007669"/>
    <property type="project" value="UniProtKB-SubCell"/>
</dbReference>
<gene>
    <name evidence="8" type="ORF">RHGRI_031650</name>
</gene>
<dbReference type="SUPFAM" id="SSF103481">
    <property type="entry name" value="Multidrug resistance efflux transporter EmrE"/>
    <property type="match status" value="1"/>
</dbReference>
<evidence type="ECO:0000256" key="2">
    <source>
        <dbReference type="ARBA" id="ARBA00007635"/>
    </source>
</evidence>
<comment type="caution">
    <text evidence="8">The sequence shown here is derived from an EMBL/GenBank/DDBJ whole genome shotgun (WGS) entry which is preliminary data.</text>
</comment>
<keyword evidence="4 6" id="KW-1133">Transmembrane helix</keyword>
<name>A0AAV6I8X3_9ERIC</name>
<dbReference type="GO" id="GO:0022857">
    <property type="term" value="F:transmembrane transporter activity"/>
    <property type="evidence" value="ECO:0007669"/>
    <property type="project" value="InterPro"/>
</dbReference>
<evidence type="ECO:0000256" key="1">
    <source>
        <dbReference type="ARBA" id="ARBA00004141"/>
    </source>
</evidence>
<dbReference type="InterPro" id="IPR037185">
    <property type="entry name" value="EmrE-like"/>
</dbReference>
<evidence type="ECO:0000256" key="3">
    <source>
        <dbReference type="ARBA" id="ARBA00022692"/>
    </source>
</evidence>
<dbReference type="EMBL" id="JACTNZ010000011">
    <property type="protein sequence ID" value="KAG5525031.1"/>
    <property type="molecule type" value="Genomic_DNA"/>
</dbReference>
<evidence type="ECO:0000256" key="4">
    <source>
        <dbReference type="ARBA" id="ARBA00022989"/>
    </source>
</evidence>
<keyword evidence="9" id="KW-1185">Reference proteome</keyword>